<evidence type="ECO:0000256" key="9">
    <source>
        <dbReference type="ARBA" id="ARBA00022759"/>
    </source>
</evidence>
<proteinExistence type="inferred from homology"/>
<evidence type="ECO:0000259" key="14">
    <source>
        <dbReference type="PROSITE" id="PS51975"/>
    </source>
</evidence>
<comment type="catalytic activity">
    <reaction evidence="1 12 13">
        <text>Endonucleolytic cleavage to 5'-phosphomonoester.</text>
        <dbReference type="EC" id="3.1.26.4"/>
    </reaction>
</comment>
<gene>
    <name evidence="15" type="ordered locus">Namu_3130</name>
</gene>
<dbReference type="EC" id="3.1.26.4" evidence="13"/>
<dbReference type="RefSeq" id="WP_015748331.1">
    <property type="nucleotide sequence ID" value="NC_013235.1"/>
</dbReference>
<evidence type="ECO:0000256" key="7">
    <source>
        <dbReference type="ARBA" id="ARBA00022722"/>
    </source>
</evidence>
<dbReference type="GO" id="GO:0003723">
    <property type="term" value="F:RNA binding"/>
    <property type="evidence" value="ECO:0007669"/>
    <property type="project" value="UniProtKB-UniRule"/>
</dbReference>
<dbReference type="Gene3D" id="3.30.420.10">
    <property type="entry name" value="Ribonuclease H-like superfamily/Ribonuclease H"/>
    <property type="match status" value="1"/>
</dbReference>
<comment type="function">
    <text evidence="3 13">Endonuclease that specifically degrades the RNA of RNA-DNA hybrids.</text>
</comment>
<keyword evidence="6" id="KW-0963">Cytoplasm</keyword>
<evidence type="ECO:0000256" key="12">
    <source>
        <dbReference type="PROSITE-ProRule" id="PRU01319"/>
    </source>
</evidence>
<evidence type="ECO:0000256" key="1">
    <source>
        <dbReference type="ARBA" id="ARBA00000077"/>
    </source>
</evidence>
<dbReference type="GO" id="GO:0004523">
    <property type="term" value="F:RNA-DNA hybrid ribonuclease activity"/>
    <property type="evidence" value="ECO:0007669"/>
    <property type="project" value="UniProtKB-UniRule"/>
</dbReference>
<dbReference type="InterPro" id="IPR024567">
    <property type="entry name" value="RNase_HII/HIII_dom"/>
</dbReference>
<evidence type="ECO:0000256" key="4">
    <source>
        <dbReference type="ARBA" id="ARBA00004496"/>
    </source>
</evidence>
<dbReference type="InterPro" id="IPR001352">
    <property type="entry name" value="RNase_HII/HIII"/>
</dbReference>
<comment type="subcellular location">
    <subcellularLocation>
        <location evidence="4">Cytoplasm</location>
    </subcellularLocation>
</comment>
<dbReference type="GO" id="GO:0043137">
    <property type="term" value="P:DNA replication, removal of RNA primer"/>
    <property type="evidence" value="ECO:0007669"/>
    <property type="project" value="TreeGrafter"/>
</dbReference>
<dbReference type="InterPro" id="IPR022898">
    <property type="entry name" value="RNase_HII"/>
</dbReference>
<evidence type="ECO:0000256" key="8">
    <source>
        <dbReference type="ARBA" id="ARBA00022723"/>
    </source>
</evidence>
<evidence type="ECO:0000313" key="15">
    <source>
        <dbReference type="EMBL" id="ACV79463.1"/>
    </source>
</evidence>
<dbReference type="CDD" id="cd07182">
    <property type="entry name" value="RNase_HII_bacteria_HII_like"/>
    <property type="match status" value="1"/>
</dbReference>
<dbReference type="SUPFAM" id="SSF53098">
    <property type="entry name" value="Ribonuclease H-like"/>
    <property type="match status" value="1"/>
</dbReference>
<dbReference type="KEGG" id="nml:Namu_3130"/>
<dbReference type="InterPro" id="IPR036397">
    <property type="entry name" value="RNaseH_sf"/>
</dbReference>
<dbReference type="Pfam" id="PF01351">
    <property type="entry name" value="RNase_HII"/>
    <property type="match status" value="1"/>
</dbReference>
<keyword evidence="8 12" id="KW-0479">Metal-binding</keyword>
<evidence type="ECO:0000256" key="6">
    <source>
        <dbReference type="ARBA" id="ARBA00022490"/>
    </source>
</evidence>
<organism evidence="15 16">
    <name type="scientific">Nakamurella multipartita (strain ATCC 700099 / DSM 44233 / CIP 104796 / JCM 9543 / NBRC 105858 / Y-104)</name>
    <name type="common">Microsphaera multipartita</name>
    <dbReference type="NCBI Taxonomy" id="479431"/>
    <lineage>
        <taxon>Bacteria</taxon>
        <taxon>Bacillati</taxon>
        <taxon>Actinomycetota</taxon>
        <taxon>Actinomycetes</taxon>
        <taxon>Nakamurellales</taxon>
        <taxon>Nakamurellaceae</taxon>
        <taxon>Nakamurella</taxon>
    </lineage>
</organism>
<accession>C8XBV9</accession>
<evidence type="ECO:0000313" key="16">
    <source>
        <dbReference type="Proteomes" id="UP000002218"/>
    </source>
</evidence>
<feature type="domain" description="RNase H type-2" evidence="14">
    <location>
        <begin position="21"/>
        <end position="243"/>
    </location>
</feature>
<evidence type="ECO:0000256" key="13">
    <source>
        <dbReference type="RuleBase" id="RU003515"/>
    </source>
</evidence>
<evidence type="ECO:0000256" key="10">
    <source>
        <dbReference type="ARBA" id="ARBA00022801"/>
    </source>
</evidence>
<dbReference type="NCBIfam" id="NF000595">
    <property type="entry name" value="PRK00015.1-3"/>
    <property type="match status" value="1"/>
</dbReference>
<keyword evidence="11" id="KW-0464">Manganese</keyword>
<dbReference type="InParanoid" id="C8XBV9"/>
<dbReference type="eggNOG" id="COG0164">
    <property type="taxonomic scope" value="Bacteria"/>
</dbReference>
<name>C8XBV9_NAKMY</name>
<dbReference type="FunCoup" id="C8XBV9">
    <property type="interactions" value="197"/>
</dbReference>
<feature type="binding site" evidence="12">
    <location>
        <position position="121"/>
    </location>
    <ligand>
        <name>a divalent metal cation</name>
        <dbReference type="ChEBI" id="CHEBI:60240"/>
    </ligand>
</feature>
<reference evidence="16" key="1">
    <citation type="submission" date="2009-09" db="EMBL/GenBank/DDBJ databases">
        <title>The complete genome of Nakamurella multipartita DSM 44233.</title>
        <authorList>
            <consortium name="US DOE Joint Genome Institute (JGI-PGF)"/>
            <person name="Lucas S."/>
            <person name="Copeland A."/>
            <person name="Lapidus A."/>
            <person name="Glavina del Rio T."/>
            <person name="Dalin E."/>
            <person name="Tice H."/>
            <person name="Bruce D."/>
            <person name="Goodwin L."/>
            <person name="Pitluck S."/>
            <person name="Kyrpides N."/>
            <person name="Mavromatis K."/>
            <person name="Ivanova N."/>
            <person name="Ovchinnikova G."/>
            <person name="Sims D."/>
            <person name="Meincke L."/>
            <person name="Brettin T."/>
            <person name="Detter J.C."/>
            <person name="Han C."/>
            <person name="Larimer F."/>
            <person name="Land M."/>
            <person name="Hauser L."/>
            <person name="Markowitz V."/>
            <person name="Cheng J.-F."/>
            <person name="Hugenholtz P."/>
            <person name="Woyke T."/>
            <person name="Wu D."/>
            <person name="Klenk H.-P."/>
            <person name="Eisen J.A."/>
        </authorList>
    </citation>
    <scope>NUCLEOTIDE SEQUENCE [LARGE SCALE GENOMIC DNA]</scope>
    <source>
        <strain evidence="16">ATCC 700099 / DSM 44233 / CIP 104796 / JCM 9543 / NBRC 105858 / Y-104</strain>
    </source>
</reference>
<keyword evidence="10 12" id="KW-0378">Hydrolase</keyword>
<sequence>MVTVRRPHLRVEKQLMRDGVTRLAAMDEVGRGALAGPVSVGVVVVTPEVRRVPPGLADSKLLTPEARQRLVAPVRRWVQEYAVGHASADEIDAIGIIAALRTAGRRALAELSGPVDAILLDGNHNYLREPAAPAAAPDPLAAPLFEVAAEAVAPADPEPAVHVRIKADMTCAAVAGASVLAKTERDAILTGLGPDYPAYGFAVNKGYGTPEHLAALREHGPCAVHRRSWRLPCGEQVAEGMMFS</sequence>
<dbReference type="GO" id="GO:0005737">
    <property type="term" value="C:cytoplasm"/>
    <property type="evidence" value="ECO:0007669"/>
    <property type="project" value="UniProtKB-SubCell"/>
</dbReference>
<dbReference type="Proteomes" id="UP000002218">
    <property type="component" value="Chromosome"/>
</dbReference>
<comment type="cofactor">
    <cofactor evidence="2">
        <name>Mg(2+)</name>
        <dbReference type="ChEBI" id="CHEBI:18420"/>
    </cofactor>
</comment>
<evidence type="ECO:0000256" key="11">
    <source>
        <dbReference type="ARBA" id="ARBA00023211"/>
    </source>
</evidence>
<dbReference type="InterPro" id="IPR012337">
    <property type="entry name" value="RNaseH-like_sf"/>
</dbReference>
<dbReference type="GO" id="GO:0032299">
    <property type="term" value="C:ribonuclease H2 complex"/>
    <property type="evidence" value="ECO:0007669"/>
    <property type="project" value="TreeGrafter"/>
</dbReference>
<feature type="binding site" evidence="12">
    <location>
        <position position="27"/>
    </location>
    <ligand>
        <name>a divalent metal cation</name>
        <dbReference type="ChEBI" id="CHEBI:60240"/>
    </ligand>
</feature>
<keyword evidence="16" id="KW-1185">Reference proteome</keyword>
<dbReference type="GO" id="GO:0046872">
    <property type="term" value="F:metal ion binding"/>
    <property type="evidence" value="ECO:0007669"/>
    <property type="project" value="UniProtKB-KW"/>
</dbReference>
<dbReference type="GO" id="GO:0006298">
    <property type="term" value="P:mismatch repair"/>
    <property type="evidence" value="ECO:0007669"/>
    <property type="project" value="TreeGrafter"/>
</dbReference>
<feature type="binding site" evidence="12">
    <location>
        <position position="28"/>
    </location>
    <ligand>
        <name>a divalent metal cation</name>
        <dbReference type="ChEBI" id="CHEBI:60240"/>
    </ligand>
</feature>
<dbReference type="HOGENOM" id="CLU_036532_3_0_11"/>
<evidence type="ECO:0000256" key="3">
    <source>
        <dbReference type="ARBA" id="ARBA00004065"/>
    </source>
</evidence>
<dbReference type="PROSITE" id="PS51975">
    <property type="entry name" value="RNASE_H_2"/>
    <property type="match status" value="1"/>
</dbReference>
<evidence type="ECO:0000256" key="5">
    <source>
        <dbReference type="ARBA" id="ARBA00007383"/>
    </source>
</evidence>
<keyword evidence="9 12" id="KW-0255">Endonuclease</keyword>
<dbReference type="STRING" id="479431.Namu_3130"/>
<keyword evidence="7 12" id="KW-0540">Nuclease</keyword>
<dbReference type="EMBL" id="CP001737">
    <property type="protein sequence ID" value="ACV79463.1"/>
    <property type="molecule type" value="Genomic_DNA"/>
</dbReference>
<comment type="similarity">
    <text evidence="5 13">Belongs to the RNase HII family.</text>
</comment>
<dbReference type="OrthoDB" id="9803420at2"/>
<dbReference type="PANTHER" id="PTHR10954">
    <property type="entry name" value="RIBONUCLEASE H2 SUBUNIT A"/>
    <property type="match status" value="1"/>
</dbReference>
<reference evidence="15 16" key="2">
    <citation type="journal article" date="2010" name="Stand. Genomic Sci.">
        <title>Complete genome sequence of Nakamurella multipartita type strain (Y-104).</title>
        <authorList>
            <person name="Tice H."/>
            <person name="Mayilraj S."/>
            <person name="Sims D."/>
            <person name="Lapidus A."/>
            <person name="Nolan M."/>
            <person name="Lucas S."/>
            <person name="Glavina Del Rio T."/>
            <person name="Copeland A."/>
            <person name="Cheng J.F."/>
            <person name="Meincke L."/>
            <person name="Bruce D."/>
            <person name="Goodwin L."/>
            <person name="Pitluck S."/>
            <person name="Ivanova N."/>
            <person name="Mavromatis K."/>
            <person name="Ovchinnikova G."/>
            <person name="Pati A."/>
            <person name="Chen A."/>
            <person name="Palaniappan K."/>
            <person name="Land M."/>
            <person name="Hauser L."/>
            <person name="Chang Y.J."/>
            <person name="Jeffries C.D."/>
            <person name="Detter J.C."/>
            <person name="Brettin T."/>
            <person name="Rohde M."/>
            <person name="Goker M."/>
            <person name="Bristow J."/>
            <person name="Eisen J.A."/>
            <person name="Markowitz V."/>
            <person name="Hugenholtz P."/>
            <person name="Kyrpides N.C."/>
            <person name="Klenk H.P."/>
            <person name="Chen F."/>
        </authorList>
    </citation>
    <scope>NUCLEOTIDE SEQUENCE [LARGE SCALE GENOMIC DNA]</scope>
    <source>
        <strain evidence="16">ATCC 700099 / DSM 44233 / CIP 104796 / JCM 9543 / NBRC 105858 / Y-104</strain>
    </source>
</reference>
<dbReference type="PANTHER" id="PTHR10954:SF18">
    <property type="entry name" value="RIBONUCLEASE HII"/>
    <property type="match status" value="1"/>
</dbReference>
<comment type="cofactor">
    <cofactor evidence="12">
        <name>Mn(2+)</name>
        <dbReference type="ChEBI" id="CHEBI:29035"/>
    </cofactor>
    <cofactor evidence="12">
        <name>Mg(2+)</name>
        <dbReference type="ChEBI" id="CHEBI:18420"/>
    </cofactor>
    <text evidence="12">Manganese or magnesium. Binds 1 divalent metal ion per monomer in the absence of substrate. May bind a second metal ion after substrate binding.</text>
</comment>
<evidence type="ECO:0000256" key="2">
    <source>
        <dbReference type="ARBA" id="ARBA00001946"/>
    </source>
</evidence>
<dbReference type="AlphaFoldDB" id="C8XBV9"/>
<protein>
    <recommendedName>
        <fullName evidence="13">Ribonuclease</fullName>
        <ecNumber evidence="13">3.1.26.4</ecNumber>
    </recommendedName>
</protein>